<proteinExistence type="predicted"/>
<accession>A0A6S6QW62</accession>
<protein>
    <submittedName>
        <fullName evidence="1">Uncharacterized protein</fullName>
    </submittedName>
</protein>
<sequence>MVADLIENIDVAAGKARHDVRLRRHFLEEHFVAQLLRLLHILGLLGESQFQIADPAERVGQIDLGKVWGRKAGT</sequence>
<dbReference type="EMBL" id="AP023361">
    <property type="protein sequence ID" value="BCJ92167.1"/>
    <property type="molecule type" value="Genomic_DNA"/>
</dbReference>
<dbReference type="Proteomes" id="UP000515317">
    <property type="component" value="Chromosome"/>
</dbReference>
<name>A0A6S6QW62_9HYPH</name>
<evidence type="ECO:0000313" key="2">
    <source>
        <dbReference type="Proteomes" id="UP000515317"/>
    </source>
</evidence>
<gene>
    <name evidence="1" type="ORF">IZ6_29020</name>
</gene>
<organism evidence="1 2">
    <name type="scientific">Terrihabitans soli</name>
    <dbReference type="NCBI Taxonomy" id="708113"/>
    <lineage>
        <taxon>Bacteria</taxon>
        <taxon>Pseudomonadati</taxon>
        <taxon>Pseudomonadota</taxon>
        <taxon>Alphaproteobacteria</taxon>
        <taxon>Hyphomicrobiales</taxon>
        <taxon>Terrihabitans</taxon>
    </lineage>
</organism>
<dbReference type="KEGG" id="tso:IZ6_29020"/>
<keyword evidence="2" id="KW-1185">Reference proteome</keyword>
<evidence type="ECO:0000313" key="1">
    <source>
        <dbReference type="EMBL" id="BCJ92167.1"/>
    </source>
</evidence>
<reference evidence="1 2" key="1">
    <citation type="submission" date="2020-08" db="EMBL/GenBank/DDBJ databases">
        <title>Genome sequence of Rhizobiales bacterium strain IZ6.</title>
        <authorList>
            <person name="Nakai R."/>
            <person name="Naganuma T."/>
        </authorList>
    </citation>
    <scope>NUCLEOTIDE SEQUENCE [LARGE SCALE GENOMIC DNA]</scope>
    <source>
        <strain evidence="1 2">IZ6</strain>
    </source>
</reference>
<dbReference type="AlphaFoldDB" id="A0A6S6QW62"/>